<dbReference type="EMBL" id="VSRR010030641">
    <property type="protein sequence ID" value="MPC70153.1"/>
    <property type="molecule type" value="Genomic_DNA"/>
</dbReference>
<evidence type="ECO:0000313" key="1">
    <source>
        <dbReference type="EMBL" id="MPC70153.1"/>
    </source>
</evidence>
<evidence type="ECO:0000313" key="2">
    <source>
        <dbReference type="Proteomes" id="UP000324222"/>
    </source>
</evidence>
<dbReference type="Proteomes" id="UP000324222">
    <property type="component" value="Unassembled WGS sequence"/>
</dbReference>
<proteinExistence type="predicted"/>
<protein>
    <submittedName>
        <fullName evidence="1">Uncharacterized protein</fullName>
    </submittedName>
</protein>
<organism evidence="1 2">
    <name type="scientific">Portunus trituberculatus</name>
    <name type="common">Swimming crab</name>
    <name type="synonym">Neptunus trituberculatus</name>
    <dbReference type="NCBI Taxonomy" id="210409"/>
    <lineage>
        <taxon>Eukaryota</taxon>
        <taxon>Metazoa</taxon>
        <taxon>Ecdysozoa</taxon>
        <taxon>Arthropoda</taxon>
        <taxon>Crustacea</taxon>
        <taxon>Multicrustacea</taxon>
        <taxon>Malacostraca</taxon>
        <taxon>Eumalacostraca</taxon>
        <taxon>Eucarida</taxon>
        <taxon>Decapoda</taxon>
        <taxon>Pleocyemata</taxon>
        <taxon>Brachyura</taxon>
        <taxon>Eubrachyura</taxon>
        <taxon>Portunoidea</taxon>
        <taxon>Portunidae</taxon>
        <taxon>Portuninae</taxon>
        <taxon>Portunus</taxon>
    </lineage>
</organism>
<gene>
    <name evidence="1" type="ORF">E2C01_064392</name>
</gene>
<accession>A0A5B7HIY6</accession>
<reference evidence="1 2" key="1">
    <citation type="submission" date="2019-05" db="EMBL/GenBank/DDBJ databases">
        <title>Another draft genome of Portunus trituberculatus and its Hox gene families provides insights of decapod evolution.</title>
        <authorList>
            <person name="Jeong J.-H."/>
            <person name="Song I."/>
            <person name="Kim S."/>
            <person name="Choi T."/>
            <person name="Kim D."/>
            <person name="Ryu S."/>
            <person name="Kim W."/>
        </authorList>
    </citation>
    <scope>NUCLEOTIDE SEQUENCE [LARGE SCALE GENOMIC DNA]</scope>
    <source>
        <tissue evidence="1">Muscle</tissue>
    </source>
</reference>
<keyword evidence="2" id="KW-1185">Reference proteome</keyword>
<name>A0A5B7HIY6_PORTR</name>
<dbReference type="AlphaFoldDB" id="A0A5B7HIY6"/>
<comment type="caution">
    <text evidence="1">The sequence shown here is derived from an EMBL/GenBank/DDBJ whole genome shotgun (WGS) entry which is preliminary data.</text>
</comment>
<sequence length="55" mass="6152">MKQHCKALRVSASHATIPRSEVTTPRLTPGTQSLMGYQRHGCKKKCLNFSALLRI</sequence>